<evidence type="ECO:0000313" key="3">
    <source>
        <dbReference type="EMBL" id="KAJ3981273.1"/>
    </source>
</evidence>
<dbReference type="Proteomes" id="UP001142393">
    <property type="component" value="Unassembled WGS sequence"/>
</dbReference>
<reference evidence="2" key="2">
    <citation type="submission" date="2022-08" db="EMBL/GenBank/DDBJ databases">
        <authorList>
            <consortium name="DOE Joint Genome Institute"/>
            <person name="Min B."/>
            <person name="Sierra-Patev S."/>
            <person name="Naranjo-Ortiz M."/>
            <person name="Looney B."/>
            <person name="Konkel Z."/>
            <person name="Slot J.C."/>
            <person name="Sakamoto Y."/>
            <person name="Steenwyk J.L."/>
            <person name="Rokas A."/>
            <person name="Carro J."/>
            <person name="Camarero S."/>
            <person name="Ferreira P."/>
            <person name="Molpeceres G."/>
            <person name="Ruiz-duenas F.J."/>
            <person name="Serrano A."/>
            <person name="Henrissat B."/>
            <person name="Drula E."/>
            <person name="Hughes K.W."/>
            <person name="Mata J.L."/>
            <person name="Ishikawa N.K."/>
            <person name="Vargas-Isla R."/>
            <person name="Ushijima S."/>
            <person name="Smith C.A."/>
            <person name="Ahrendt S."/>
            <person name="Andreopoulos W."/>
            <person name="He G."/>
            <person name="LaButti K."/>
            <person name="Lipzen A."/>
            <person name="Ng V."/>
            <person name="Riley R."/>
            <person name="Sandor L."/>
            <person name="Barry K."/>
            <person name="Martinez A.T."/>
            <person name="Xiao Y."/>
            <person name="Gibbons J.G."/>
            <person name="Terashima K."/>
            <person name="Hibbett D.S."/>
            <person name="Grigoriev I.V."/>
        </authorList>
    </citation>
    <scope>NUCLEOTIDE SEQUENCE</scope>
    <source>
        <strain evidence="2">TFB7810</strain>
    </source>
</reference>
<dbReference type="Proteomes" id="UP001163850">
    <property type="component" value="Unassembled WGS sequence"/>
</dbReference>
<keyword evidence="4" id="KW-1185">Reference proteome</keyword>
<dbReference type="EMBL" id="MU802123">
    <property type="protein sequence ID" value="KAJ3981273.1"/>
    <property type="molecule type" value="Genomic_DNA"/>
</dbReference>
<name>A0A9W8NXL0_9AGAR</name>
<evidence type="ECO:0000313" key="2">
    <source>
        <dbReference type="EMBL" id="KAJ3742893.1"/>
    </source>
</evidence>
<feature type="compositionally biased region" description="Basic and acidic residues" evidence="1">
    <location>
        <begin position="133"/>
        <end position="143"/>
    </location>
</feature>
<organism evidence="2 4">
    <name type="scientific">Lentinula detonsa</name>
    <dbReference type="NCBI Taxonomy" id="2804962"/>
    <lineage>
        <taxon>Eukaryota</taxon>
        <taxon>Fungi</taxon>
        <taxon>Dikarya</taxon>
        <taxon>Basidiomycota</taxon>
        <taxon>Agaricomycotina</taxon>
        <taxon>Agaricomycetes</taxon>
        <taxon>Agaricomycetidae</taxon>
        <taxon>Agaricales</taxon>
        <taxon>Marasmiineae</taxon>
        <taxon>Omphalotaceae</taxon>
        <taxon>Lentinula</taxon>
    </lineage>
</organism>
<evidence type="ECO:0000313" key="4">
    <source>
        <dbReference type="Proteomes" id="UP001142393"/>
    </source>
</evidence>
<feature type="region of interest" description="Disordered" evidence="1">
    <location>
        <begin position="1"/>
        <end position="55"/>
    </location>
</feature>
<protein>
    <submittedName>
        <fullName evidence="2">Uncharacterized protein</fullName>
    </submittedName>
</protein>
<feature type="region of interest" description="Disordered" evidence="1">
    <location>
        <begin position="112"/>
        <end position="143"/>
    </location>
</feature>
<sequence>MSLGEADAKFPASTHSGSPDFPPSPTAENPGQVYPKSDPHAARSGTIPGTALPNSSHVYIGNPFLMREAFSKVDHALGNVIEILESEETSVGGSEDENNLLTKFRQWREELDEIRAGQRTPGSSKSRSSSRVVPEREGGMFTD</sequence>
<accession>A0AA38PSW7</accession>
<evidence type="ECO:0000256" key="1">
    <source>
        <dbReference type="SAM" id="MobiDB-lite"/>
    </source>
</evidence>
<accession>A0A9W8NXL0</accession>
<comment type="caution">
    <text evidence="2">The sequence shown here is derived from an EMBL/GenBank/DDBJ whole genome shotgun (WGS) entry which is preliminary data.</text>
</comment>
<reference evidence="3" key="1">
    <citation type="submission" date="2022-08" db="EMBL/GenBank/DDBJ databases">
        <authorList>
            <consortium name="DOE Joint Genome Institute"/>
            <person name="Min B."/>
            <person name="Riley R."/>
            <person name="Sierra-Patev S."/>
            <person name="Naranjo-Ortiz M."/>
            <person name="Looney B."/>
            <person name="Konkel Z."/>
            <person name="Slot J.C."/>
            <person name="Sakamoto Y."/>
            <person name="Steenwyk J.L."/>
            <person name="Rokas A."/>
            <person name="Carro J."/>
            <person name="Camarero S."/>
            <person name="Ferreira P."/>
            <person name="Molpeceres G."/>
            <person name="Ruiz-Duenas F.J."/>
            <person name="Serrano A."/>
            <person name="Henrissat B."/>
            <person name="Drula E."/>
            <person name="Hughes K.W."/>
            <person name="Mata J.L."/>
            <person name="Ishikawa N.K."/>
            <person name="Vargas-Isla R."/>
            <person name="Ushijima S."/>
            <person name="Smith C.A."/>
            <person name="Ahrendt S."/>
            <person name="Andreopoulos W."/>
            <person name="He G."/>
            <person name="Labutti K."/>
            <person name="Lipzen A."/>
            <person name="Ng V."/>
            <person name="Sandor L."/>
            <person name="Barry K."/>
            <person name="Martinez A.T."/>
            <person name="Xiao Y."/>
            <person name="Gibbons J.G."/>
            <person name="Terashima K."/>
            <person name="Hibbett D.S."/>
            <person name="Grigoriev I.V."/>
        </authorList>
    </citation>
    <scope>NUCLEOTIDE SEQUENCE</scope>
    <source>
        <strain evidence="3">TFB7829</strain>
    </source>
</reference>
<dbReference type="EMBL" id="JANVFU010000009">
    <property type="protein sequence ID" value="KAJ3742893.1"/>
    <property type="molecule type" value="Genomic_DNA"/>
</dbReference>
<dbReference type="AlphaFoldDB" id="A0A9W8NXL0"/>
<reference evidence="2 4" key="3">
    <citation type="journal article" date="2023" name="Proc. Natl. Acad. Sci. U.S.A.">
        <title>A global phylogenomic analysis of the shiitake genus Lentinula.</title>
        <authorList>
            <person name="Sierra-Patev S."/>
            <person name="Min B."/>
            <person name="Naranjo-Ortiz M."/>
            <person name="Looney B."/>
            <person name="Konkel Z."/>
            <person name="Slot J.C."/>
            <person name="Sakamoto Y."/>
            <person name="Steenwyk J.L."/>
            <person name="Rokas A."/>
            <person name="Carro J."/>
            <person name="Camarero S."/>
            <person name="Ferreira P."/>
            <person name="Molpeceres G."/>
            <person name="Ruiz-Duenas F.J."/>
            <person name="Serrano A."/>
            <person name="Henrissat B."/>
            <person name="Drula E."/>
            <person name="Hughes K.W."/>
            <person name="Mata J.L."/>
            <person name="Ishikawa N.K."/>
            <person name="Vargas-Isla R."/>
            <person name="Ushijima S."/>
            <person name="Smith C.A."/>
            <person name="Donoghue J."/>
            <person name="Ahrendt S."/>
            <person name="Andreopoulos W."/>
            <person name="He G."/>
            <person name="LaButti K."/>
            <person name="Lipzen A."/>
            <person name="Ng V."/>
            <person name="Riley R."/>
            <person name="Sandor L."/>
            <person name="Barry K."/>
            <person name="Martinez A.T."/>
            <person name="Xiao Y."/>
            <person name="Gibbons J.G."/>
            <person name="Terashima K."/>
            <person name="Grigoriev I.V."/>
            <person name="Hibbett D."/>
        </authorList>
    </citation>
    <scope>NUCLEOTIDE SEQUENCE [LARGE SCALE GENOMIC DNA]</scope>
    <source>
        <strain evidence="2 4">TFB7810</strain>
    </source>
</reference>
<proteinExistence type="predicted"/>
<gene>
    <name evidence="2" type="ORF">DFH05DRAFT_1498405</name>
    <name evidence="3" type="ORF">F5890DRAFT_1536562</name>
</gene>